<gene>
    <name evidence="1" type="ORF">FMM80_21545</name>
</gene>
<proteinExistence type="predicted"/>
<protein>
    <submittedName>
        <fullName evidence="1">Uncharacterized protein</fullName>
    </submittedName>
</protein>
<evidence type="ECO:0000313" key="2">
    <source>
        <dbReference type="Proteomes" id="UP000474104"/>
    </source>
</evidence>
<accession>A0A9X5H8H0</accession>
<comment type="caution">
    <text evidence="1">The sequence shown here is derived from an EMBL/GenBank/DDBJ whole genome shotgun (WGS) entry which is preliminary data.</text>
</comment>
<dbReference type="OrthoDB" id="2037534at2"/>
<dbReference type="Pfam" id="PF19498">
    <property type="entry name" value="DUF6033"/>
    <property type="match status" value="1"/>
</dbReference>
<organism evidence="1 2">
    <name type="scientific">Schaedlerella arabinosiphila</name>
    <dbReference type="NCBI Taxonomy" id="2044587"/>
    <lineage>
        <taxon>Bacteria</taxon>
        <taxon>Bacillati</taxon>
        <taxon>Bacillota</taxon>
        <taxon>Clostridia</taxon>
        <taxon>Lachnospirales</taxon>
        <taxon>Lachnospiraceae</taxon>
        <taxon>Schaedlerella</taxon>
    </lineage>
</organism>
<dbReference type="EMBL" id="VIRB01000129">
    <property type="protein sequence ID" value="NDO71095.1"/>
    <property type="molecule type" value="Genomic_DNA"/>
</dbReference>
<dbReference type="AlphaFoldDB" id="A0A9X5H8H0"/>
<dbReference type="InterPro" id="IPR046097">
    <property type="entry name" value="DUF6033"/>
</dbReference>
<dbReference type="Proteomes" id="UP000474104">
    <property type="component" value="Unassembled WGS sequence"/>
</dbReference>
<sequence>MNFSGVGRELTAVSRYARKSRETADAGSGFLKLLEKMGKAENPSGAEANPGVSAEMSKSDIYRQYLKQKYGNVMIQNVENNQKSIDKIGAGTAGTNNVVIAPNILEQMANDPKKASYYEGQIRHYFDTLPQCSAQLSLLGHEIHSSGIVIHPDGTVTHYISGDLKPEVRARIEARIKAESEEKARRKWIYQKRSEESARLRAIAENSRAMHDAARPQVNSCGLILDQ</sequence>
<name>A0A9X5H8H0_9FIRM</name>
<evidence type="ECO:0000313" key="1">
    <source>
        <dbReference type="EMBL" id="NDO71095.1"/>
    </source>
</evidence>
<reference evidence="1 2" key="1">
    <citation type="submission" date="2019-07" db="EMBL/GenBank/DDBJ databases">
        <title>Draft genome sequences of 15 bacterial species constituting the stable defined intestinal microbiota of the GM15 gnotobiotic mouse model.</title>
        <authorList>
            <person name="Elie C."/>
            <person name="Mathieu A."/>
            <person name="Saliou A."/>
            <person name="Darnaud M."/>
            <person name="Leulier F."/>
            <person name="Tamellini A."/>
        </authorList>
    </citation>
    <scope>NUCLEOTIDE SEQUENCE [LARGE SCALE GENOMIC DNA]</scope>
    <source>
        <strain evidence="2">ASF 502</strain>
    </source>
</reference>
<dbReference type="RefSeq" id="WP_004079982.1">
    <property type="nucleotide sequence ID" value="NZ_CASCYM010000003.1"/>
</dbReference>